<accession>A0A5M6DKU6</accession>
<dbReference type="AlphaFoldDB" id="A0A5M6DKU6"/>
<dbReference type="InterPro" id="IPR051452">
    <property type="entry name" value="Diverse_Oxidoreductases"/>
</dbReference>
<reference evidence="7 8" key="1">
    <citation type="submission" date="2019-08" db="EMBL/GenBank/DDBJ databases">
        <authorList>
            <person name="Dhanesh K."/>
            <person name="Kumar G."/>
            <person name="Sasikala C."/>
            <person name="Venkata Ramana C."/>
        </authorList>
    </citation>
    <scope>NUCLEOTIDE SEQUENCE [LARGE SCALE GENOMIC DNA]</scope>
    <source>
        <strain evidence="7 8">JC645</strain>
    </source>
</reference>
<dbReference type="GO" id="GO:0051537">
    <property type="term" value="F:2 iron, 2 sulfur cluster binding"/>
    <property type="evidence" value="ECO:0007669"/>
    <property type="project" value="UniProtKB-KW"/>
</dbReference>
<dbReference type="InterPro" id="IPR002888">
    <property type="entry name" value="2Fe-2S-bd"/>
</dbReference>
<evidence type="ECO:0000313" key="8">
    <source>
        <dbReference type="Proteomes" id="UP000324479"/>
    </source>
</evidence>
<dbReference type="EMBL" id="VWOX01000001">
    <property type="protein sequence ID" value="KAA5546859.1"/>
    <property type="molecule type" value="Genomic_DNA"/>
</dbReference>
<gene>
    <name evidence="7" type="ORF">FYK55_00035</name>
</gene>
<evidence type="ECO:0000259" key="6">
    <source>
        <dbReference type="PROSITE" id="PS51085"/>
    </source>
</evidence>
<dbReference type="Gene3D" id="1.10.150.120">
    <property type="entry name" value="[2Fe-2S]-binding domain"/>
    <property type="match status" value="1"/>
</dbReference>
<dbReference type="InterPro" id="IPR036884">
    <property type="entry name" value="2Fe-2S-bd_dom_sf"/>
</dbReference>
<organism evidence="7 8">
    <name type="scientific">Roseiconus nitratireducens</name>
    <dbReference type="NCBI Taxonomy" id="2605748"/>
    <lineage>
        <taxon>Bacteria</taxon>
        <taxon>Pseudomonadati</taxon>
        <taxon>Planctomycetota</taxon>
        <taxon>Planctomycetia</taxon>
        <taxon>Pirellulales</taxon>
        <taxon>Pirellulaceae</taxon>
        <taxon>Roseiconus</taxon>
    </lineage>
</organism>
<dbReference type="Gene3D" id="3.10.20.30">
    <property type="match status" value="1"/>
</dbReference>
<protein>
    <submittedName>
        <fullName evidence="7">(2Fe-2S)-binding protein</fullName>
    </submittedName>
</protein>
<dbReference type="PROSITE" id="PS00197">
    <property type="entry name" value="2FE2S_FER_1"/>
    <property type="match status" value="1"/>
</dbReference>
<evidence type="ECO:0000256" key="1">
    <source>
        <dbReference type="ARBA" id="ARBA00022714"/>
    </source>
</evidence>
<name>A0A5M6DKU6_9BACT</name>
<dbReference type="RefSeq" id="WP_150073966.1">
    <property type="nucleotide sequence ID" value="NZ_VWOX01000001.1"/>
</dbReference>
<dbReference type="Pfam" id="PF01799">
    <property type="entry name" value="Fer2_2"/>
    <property type="match status" value="1"/>
</dbReference>
<dbReference type="CDD" id="cd00207">
    <property type="entry name" value="fer2"/>
    <property type="match status" value="1"/>
</dbReference>
<dbReference type="PANTHER" id="PTHR44379:SF2">
    <property type="entry name" value="BLR6218 PROTEIN"/>
    <property type="match status" value="1"/>
</dbReference>
<dbReference type="GO" id="GO:0016491">
    <property type="term" value="F:oxidoreductase activity"/>
    <property type="evidence" value="ECO:0007669"/>
    <property type="project" value="UniProtKB-KW"/>
</dbReference>
<keyword evidence="3" id="KW-0560">Oxidoreductase</keyword>
<evidence type="ECO:0000256" key="2">
    <source>
        <dbReference type="ARBA" id="ARBA00022723"/>
    </source>
</evidence>
<evidence type="ECO:0000256" key="5">
    <source>
        <dbReference type="ARBA" id="ARBA00023014"/>
    </source>
</evidence>
<dbReference type="InterPro" id="IPR036010">
    <property type="entry name" value="2Fe-2S_ferredoxin-like_sf"/>
</dbReference>
<dbReference type="InterPro" id="IPR012675">
    <property type="entry name" value="Beta-grasp_dom_sf"/>
</dbReference>
<evidence type="ECO:0000313" key="7">
    <source>
        <dbReference type="EMBL" id="KAA5546859.1"/>
    </source>
</evidence>
<dbReference type="Pfam" id="PF00111">
    <property type="entry name" value="Fer2"/>
    <property type="match status" value="1"/>
</dbReference>
<dbReference type="PROSITE" id="PS51085">
    <property type="entry name" value="2FE2S_FER_2"/>
    <property type="match status" value="1"/>
</dbReference>
<keyword evidence="8" id="KW-1185">Reference proteome</keyword>
<dbReference type="GO" id="GO:0046872">
    <property type="term" value="F:metal ion binding"/>
    <property type="evidence" value="ECO:0007669"/>
    <property type="project" value="UniProtKB-KW"/>
</dbReference>
<sequence length="188" mass="20154">MIDRTGVTTAPTAGNAVARLLRRFLPDPTEDESVAEETIELQINGQRQSADTDPDRPLLDVLREDFHLTGTKFGCGEGECGACTVLVDGVPTRSCITSVGEVGGTEVQTIEGLAQAGQLHGVQQAFLDHQAMQCGYCVPGHIMTAVALAKERPNASRDEIVAEMSQHICRCCNYENILAAVQQAVQQS</sequence>
<evidence type="ECO:0000256" key="3">
    <source>
        <dbReference type="ARBA" id="ARBA00023002"/>
    </source>
</evidence>
<keyword evidence="1" id="KW-0001">2Fe-2S</keyword>
<comment type="caution">
    <text evidence="7">The sequence shown here is derived from an EMBL/GenBank/DDBJ whole genome shotgun (WGS) entry which is preliminary data.</text>
</comment>
<dbReference type="Proteomes" id="UP000324479">
    <property type="component" value="Unassembled WGS sequence"/>
</dbReference>
<keyword evidence="5" id="KW-0411">Iron-sulfur</keyword>
<keyword evidence="4" id="KW-0408">Iron</keyword>
<dbReference type="SUPFAM" id="SSF47741">
    <property type="entry name" value="CO dehydrogenase ISP C-domain like"/>
    <property type="match status" value="1"/>
</dbReference>
<evidence type="ECO:0000256" key="4">
    <source>
        <dbReference type="ARBA" id="ARBA00023004"/>
    </source>
</evidence>
<dbReference type="InterPro" id="IPR006058">
    <property type="entry name" value="2Fe2S_fd_BS"/>
</dbReference>
<dbReference type="PANTHER" id="PTHR44379">
    <property type="entry name" value="OXIDOREDUCTASE WITH IRON-SULFUR SUBUNIT"/>
    <property type="match status" value="1"/>
</dbReference>
<proteinExistence type="predicted"/>
<keyword evidence="2" id="KW-0479">Metal-binding</keyword>
<dbReference type="FunFam" id="3.10.20.30:FF:000020">
    <property type="entry name" value="Xanthine dehydrogenase iron-sulfur subunit"/>
    <property type="match status" value="1"/>
</dbReference>
<dbReference type="InterPro" id="IPR001041">
    <property type="entry name" value="2Fe-2S_ferredoxin-type"/>
</dbReference>
<dbReference type="SUPFAM" id="SSF54292">
    <property type="entry name" value="2Fe-2S ferredoxin-like"/>
    <property type="match status" value="1"/>
</dbReference>
<feature type="domain" description="2Fe-2S ferredoxin-type" evidence="6">
    <location>
        <begin position="37"/>
        <end position="113"/>
    </location>
</feature>